<sequence>MVNGKALREIILTPPFTFQFNRHLKPEDWTNMDQVLMLRQLLKDFSQCKMEKKQLNLSSHWVELRESWQKIFLRDISFKGRMEITKVWNPKKKLKLLEESQGKIRENQATIQAIEELWSNKDQIITH</sequence>
<dbReference type="Proteomes" id="UP000765509">
    <property type="component" value="Unassembled WGS sequence"/>
</dbReference>
<reference evidence="1" key="1">
    <citation type="submission" date="2021-03" db="EMBL/GenBank/DDBJ databases">
        <title>Draft genome sequence of rust myrtle Austropuccinia psidii MF-1, a brazilian biotype.</title>
        <authorList>
            <person name="Quecine M.C."/>
            <person name="Pachon D.M.R."/>
            <person name="Bonatelli M.L."/>
            <person name="Correr F.H."/>
            <person name="Franceschini L.M."/>
            <person name="Leite T.F."/>
            <person name="Margarido G.R.A."/>
            <person name="Almeida C.A."/>
            <person name="Ferrarezi J.A."/>
            <person name="Labate C.A."/>
        </authorList>
    </citation>
    <scope>NUCLEOTIDE SEQUENCE</scope>
    <source>
        <strain evidence="1">MF-1</strain>
    </source>
</reference>
<dbReference type="AlphaFoldDB" id="A0A9Q3D8L1"/>
<proteinExistence type="predicted"/>
<organism evidence="1 2">
    <name type="scientific">Austropuccinia psidii MF-1</name>
    <dbReference type="NCBI Taxonomy" id="1389203"/>
    <lineage>
        <taxon>Eukaryota</taxon>
        <taxon>Fungi</taxon>
        <taxon>Dikarya</taxon>
        <taxon>Basidiomycota</taxon>
        <taxon>Pucciniomycotina</taxon>
        <taxon>Pucciniomycetes</taxon>
        <taxon>Pucciniales</taxon>
        <taxon>Sphaerophragmiaceae</taxon>
        <taxon>Austropuccinia</taxon>
    </lineage>
</organism>
<name>A0A9Q3D8L1_9BASI</name>
<keyword evidence="2" id="KW-1185">Reference proteome</keyword>
<comment type="caution">
    <text evidence="1">The sequence shown here is derived from an EMBL/GenBank/DDBJ whole genome shotgun (WGS) entry which is preliminary data.</text>
</comment>
<dbReference type="EMBL" id="AVOT02014482">
    <property type="protein sequence ID" value="MBW0497955.1"/>
    <property type="molecule type" value="Genomic_DNA"/>
</dbReference>
<gene>
    <name evidence="1" type="ORF">O181_037670</name>
</gene>
<accession>A0A9Q3D8L1</accession>
<protein>
    <submittedName>
        <fullName evidence="1">Uncharacterized protein</fullName>
    </submittedName>
</protein>
<evidence type="ECO:0000313" key="1">
    <source>
        <dbReference type="EMBL" id="MBW0497955.1"/>
    </source>
</evidence>
<evidence type="ECO:0000313" key="2">
    <source>
        <dbReference type="Proteomes" id="UP000765509"/>
    </source>
</evidence>